<dbReference type="OrthoDB" id="6121756at2759"/>
<dbReference type="AlphaFoldDB" id="A0A8B6CZT8"/>
<gene>
    <name evidence="2" type="ORF">MGAL_10B011151</name>
</gene>
<protein>
    <submittedName>
        <fullName evidence="2">Uncharacterized protein</fullName>
    </submittedName>
</protein>
<dbReference type="EMBL" id="UYJE01002675">
    <property type="protein sequence ID" value="VDI12812.1"/>
    <property type="molecule type" value="Genomic_DNA"/>
</dbReference>
<reference evidence="2" key="1">
    <citation type="submission" date="2018-11" db="EMBL/GenBank/DDBJ databases">
        <authorList>
            <person name="Alioto T."/>
            <person name="Alioto T."/>
        </authorList>
    </citation>
    <scope>NUCLEOTIDE SEQUENCE</scope>
</reference>
<dbReference type="Proteomes" id="UP000596742">
    <property type="component" value="Unassembled WGS sequence"/>
</dbReference>
<evidence type="ECO:0000313" key="3">
    <source>
        <dbReference type="Proteomes" id="UP000596742"/>
    </source>
</evidence>
<comment type="caution">
    <text evidence="2">The sequence shown here is derived from an EMBL/GenBank/DDBJ whole genome shotgun (WGS) entry which is preliminary data.</text>
</comment>
<accession>A0A8B6CZT8</accession>
<evidence type="ECO:0000256" key="1">
    <source>
        <dbReference type="SAM" id="Phobius"/>
    </source>
</evidence>
<keyword evidence="1" id="KW-0472">Membrane</keyword>
<feature type="transmembrane region" description="Helical" evidence="1">
    <location>
        <begin position="87"/>
        <end position="107"/>
    </location>
</feature>
<sequence>MVPSSWNRADDMGPIRCHHIYGCGENLTTTTENVYDTMEDIKSSTLFNPESTDISTEHATIHDKTDISLNQKPKGNQNSDKQGQLTIWVYVAVVGVLLLIVGAALFIKVGLAKTICKFLSNIKQTDHEANLRIIRIQPILEEINDASSEEDVYCEIRESRMIDCMNQARPLTGRFNSNVKHFPKKGSTIRENIYNHLNYNQSLPNLCIGNEYEHAHANNTIGSLTNSENCLNELRENRKLQSVPELGSSDSYEEVSCSTNYGIIWGSNDHHE</sequence>
<organism evidence="2 3">
    <name type="scientific">Mytilus galloprovincialis</name>
    <name type="common">Mediterranean mussel</name>
    <dbReference type="NCBI Taxonomy" id="29158"/>
    <lineage>
        <taxon>Eukaryota</taxon>
        <taxon>Metazoa</taxon>
        <taxon>Spiralia</taxon>
        <taxon>Lophotrochozoa</taxon>
        <taxon>Mollusca</taxon>
        <taxon>Bivalvia</taxon>
        <taxon>Autobranchia</taxon>
        <taxon>Pteriomorphia</taxon>
        <taxon>Mytilida</taxon>
        <taxon>Mytiloidea</taxon>
        <taxon>Mytilidae</taxon>
        <taxon>Mytilinae</taxon>
        <taxon>Mytilus</taxon>
    </lineage>
</organism>
<keyword evidence="1" id="KW-0812">Transmembrane</keyword>
<evidence type="ECO:0000313" key="2">
    <source>
        <dbReference type="EMBL" id="VDI12812.1"/>
    </source>
</evidence>
<name>A0A8B6CZT8_MYTGA</name>
<keyword evidence="1" id="KW-1133">Transmembrane helix</keyword>
<keyword evidence="3" id="KW-1185">Reference proteome</keyword>
<proteinExistence type="predicted"/>